<dbReference type="PROSITE" id="PS50263">
    <property type="entry name" value="CN_HYDROLASE"/>
    <property type="match status" value="1"/>
</dbReference>
<keyword evidence="12" id="KW-1185">Reference proteome</keyword>
<evidence type="ECO:0000256" key="6">
    <source>
        <dbReference type="ARBA" id="ARBA00023027"/>
    </source>
</evidence>
<evidence type="ECO:0000256" key="3">
    <source>
        <dbReference type="ARBA" id="ARBA00022598"/>
    </source>
</evidence>
<evidence type="ECO:0000256" key="9">
    <source>
        <dbReference type="RuleBase" id="RU003811"/>
    </source>
</evidence>
<dbReference type="PANTHER" id="PTHR23090:SF9">
    <property type="entry name" value="GLUTAMINE-DEPENDENT NAD(+) SYNTHETASE"/>
    <property type="match status" value="1"/>
</dbReference>
<evidence type="ECO:0000256" key="1">
    <source>
        <dbReference type="ARBA" id="ARBA00005188"/>
    </source>
</evidence>
<dbReference type="Pfam" id="PF00795">
    <property type="entry name" value="CN_hydrolase"/>
    <property type="match status" value="1"/>
</dbReference>
<feature type="active site" description="Proton acceptor; for glutaminase activity" evidence="7">
    <location>
        <position position="41"/>
    </location>
</feature>
<organism evidence="11 12">
    <name type="scientific">Marinifilum breve</name>
    <dbReference type="NCBI Taxonomy" id="2184082"/>
    <lineage>
        <taxon>Bacteria</taxon>
        <taxon>Pseudomonadati</taxon>
        <taxon>Bacteroidota</taxon>
        <taxon>Bacteroidia</taxon>
        <taxon>Marinilabiliales</taxon>
        <taxon>Marinifilaceae</taxon>
    </lineage>
</organism>
<feature type="binding site" evidence="7">
    <location>
        <position position="189"/>
    </location>
    <ligand>
        <name>L-glutamine</name>
        <dbReference type="ChEBI" id="CHEBI:58359"/>
    </ligand>
</feature>
<dbReference type="GO" id="GO:0003952">
    <property type="term" value="F:NAD+ synthase (glutamine-hydrolyzing) activity"/>
    <property type="evidence" value="ECO:0007669"/>
    <property type="project" value="UniProtKB-UniRule"/>
</dbReference>
<name>A0A2V3ZS93_9BACT</name>
<dbReference type="Gene3D" id="3.60.110.10">
    <property type="entry name" value="Carbon-nitrogen hydrolase"/>
    <property type="match status" value="1"/>
</dbReference>
<evidence type="ECO:0000313" key="12">
    <source>
        <dbReference type="Proteomes" id="UP000248079"/>
    </source>
</evidence>
<dbReference type="InterPro" id="IPR014445">
    <property type="entry name" value="Gln-dep_NAD_synthase"/>
</dbReference>
<dbReference type="Proteomes" id="UP000248079">
    <property type="component" value="Unassembled WGS sequence"/>
</dbReference>
<reference evidence="11 12" key="1">
    <citation type="submission" date="2018-05" db="EMBL/GenBank/DDBJ databases">
        <title>Marinifilum breve JC075T sp. nov., a marine bacterium isolated from Yongle Blue Hole in the South China Sea.</title>
        <authorList>
            <person name="Fu T."/>
        </authorList>
    </citation>
    <scope>NUCLEOTIDE SEQUENCE [LARGE SCALE GENOMIC DNA]</scope>
    <source>
        <strain evidence="11 12">JC075</strain>
    </source>
</reference>
<feature type="binding site" evidence="7">
    <location>
        <begin position="299"/>
        <end position="306"/>
    </location>
    <ligand>
        <name>ATP</name>
        <dbReference type="ChEBI" id="CHEBI:30616"/>
    </ligand>
</feature>
<dbReference type="Pfam" id="PF02540">
    <property type="entry name" value="NAD_synthase"/>
    <property type="match status" value="1"/>
</dbReference>
<dbReference type="GO" id="GO:0008795">
    <property type="term" value="F:NAD+ synthase activity"/>
    <property type="evidence" value="ECO:0007669"/>
    <property type="project" value="UniProtKB-UniRule"/>
</dbReference>
<dbReference type="InterPro" id="IPR022310">
    <property type="entry name" value="NAD/GMP_synthase"/>
</dbReference>
<gene>
    <name evidence="7" type="primary">nadE</name>
    <name evidence="11" type="ORF">DF185_20520</name>
</gene>
<dbReference type="InterPro" id="IPR014729">
    <property type="entry name" value="Rossmann-like_a/b/a_fold"/>
</dbReference>
<dbReference type="InterPro" id="IPR003010">
    <property type="entry name" value="C-N_Hydrolase"/>
</dbReference>
<keyword evidence="6 7" id="KW-0520">NAD</keyword>
<comment type="function">
    <text evidence="7">Catalyzes the ATP-dependent amidation of deamido-NAD to form NAD. Uses L-glutamine as a nitrogen source.</text>
</comment>
<comment type="caution">
    <text evidence="11">The sequence shown here is derived from an EMBL/GenBank/DDBJ whole genome shotgun (WGS) entry which is preliminary data.</text>
</comment>
<dbReference type="NCBIfam" id="NF010588">
    <property type="entry name" value="PRK13981.1"/>
    <property type="match status" value="1"/>
</dbReference>
<proteinExistence type="inferred from homology"/>
<dbReference type="Gene3D" id="3.40.50.620">
    <property type="entry name" value="HUPs"/>
    <property type="match status" value="1"/>
</dbReference>
<dbReference type="PIRSF" id="PIRSF006630">
    <property type="entry name" value="NADS_GAT"/>
    <property type="match status" value="1"/>
</dbReference>
<sequence>MKIALAQLNYHIGNFESNTEKIISAIEKSKKENVDLVVFSELAICGYPPKDLLERKDFIERTQDALQKVAEACTDIAAVVGGPSINPNTKGKNLYNSAFFISNGKVESIHNKTLLPNYDIFDEYRYFEPNTEFSLVQYKGQKIAITVCEDLWEKQPTDNNFAKSELYTISPMEELNKLNPDFVVNIAASPFSYNQKDLRTNILKSNTERYNLPIIYVNQIGAHTELIFDGDSMVLNSKGDVACRLKYFEEDYQVVDMNKIEDKALESAEVDYIEKIHDALVLGLKDYFGKMGFKQATLGLSGGIDSAVTVVLAERALGKENVRVLLMPSEFSSDHSIKDAVDLAENLGIEYEIVNIQEIFSEFQKALKPSFGDLPFNVAEENIQARIRGTLVMGLSNKFGHILLNTSNKSEAAVGYGTLYGDMNGGLSVLGDVYKTDVFKMAWFMNKDKEIIPVNTIVKPPSAELRPDQKDSDSLPDYDVLDGILYRYIEKNMSSKEIIADGFEKQTVEKAIRLVNMNEYKRFQTPPILRVSSKAFGFGRKIPLVAKHS</sequence>
<evidence type="ECO:0000256" key="8">
    <source>
        <dbReference type="PIRNR" id="PIRNR006630"/>
    </source>
</evidence>
<dbReference type="SUPFAM" id="SSF56317">
    <property type="entry name" value="Carbon-nitrogen hydrolase"/>
    <property type="match status" value="1"/>
</dbReference>
<dbReference type="SUPFAM" id="SSF52402">
    <property type="entry name" value="Adenine nucleotide alpha hydrolases-like"/>
    <property type="match status" value="1"/>
</dbReference>
<feature type="binding site" evidence="7">
    <location>
        <position position="118"/>
    </location>
    <ligand>
        <name>L-glutamine</name>
        <dbReference type="ChEBI" id="CHEBI:58359"/>
    </ligand>
</feature>
<feature type="binding site" evidence="7">
    <location>
        <position position="411"/>
    </location>
    <ligand>
        <name>deamido-NAD(+)</name>
        <dbReference type="ChEBI" id="CHEBI:58437"/>
        <note>ligand shared between two neighboring subunits</note>
    </ligand>
</feature>
<evidence type="ECO:0000256" key="4">
    <source>
        <dbReference type="ARBA" id="ARBA00022741"/>
    </source>
</evidence>
<evidence type="ECO:0000259" key="10">
    <source>
        <dbReference type="PROSITE" id="PS50263"/>
    </source>
</evidence>
<evidence type="ECO:0000256" key="5">
    <source>
        <dbReference type="ARBA" id="ARBA00022840"/>
    </source>
</evidence>
<feature type="domain" description="CN hydrolase" evidence="10">
    <location>
        <begin position="1"/>
        <end position="259"/>
    </location>
</feature>
<dbReference type="GO" id="GO:0005524">
    <property type="term" value="F:ATP binding"/>
    <property type="evidence" value="ECO:0007669"/>
    <property type="project" value="UniProtKB-UniRule"/>
</dbReference>
<dbReference type="PANTHER" id="PTHR23090">
    <property type="entry name" value="NH 3 /GLUTAMINE-DEPENDENT NAD + SYNTHETASE"/>
    <property type="match status" value="1"/>
</dbReference>
<dbReference type="RefSeq" id="WP_110363177.1">
    <property type="nucleotide sequence ID" value="NZ_QFLI01000012.1"/>
</dbReference>
<dbReference type="EC" id="6.3.5.1" evidence="7 8"/>
<dbReference type="EMBL" id="QFLI01000012">
    <property type="protein sequence ID" value="PXX96166.1"/>
    <property type="molecule type" value="Genomic_DNA"/>
</dbReference>
<dbReference type="CDD" id="cd07570">
    <property type="entry name" value="GAT_Gln-NAD-synth"/>
    <property type="match status" value="1"/>
</dbReference>
<keyword evidence="4 7" id="KW-0547">Nucleotide-binding</keyword>
<comment type="similarity">
    <text evidence="2 7 8">In the C-terminal section; belongs to the NAD synthetase family.</text>
</comment>
<dbReference type="OrthoDB" id="9803818at2"/>
<keyword evidence="5 7" id="KW-0067">ATP-binding</keyword>
<feature type="binding site" evidence="7">
    <location>
        <position position="406"/>
    </location>
    <ligand>
        <name>ATP</name>
        <dbReference type="ChEBI" id="CHEBI:30616"/>
    </ligand>
</feature>
<comment type="caution">
    <text evidence="7">Lacks conserved residue(s) required for the propagation of feature annotation.</text>
</comment>
<dbReference type="FunFam" id="3.40.50.620:FF:000106">
    <property type="entry name" value="Glutamine-dependent NAD(+) synthetase"/>
    <property type="match status" value="1"/>
</dbReference>
<comment type="pathway">
    <text evidence="1 7 8">Cofactor biosynthesis; NAD(+) biosynthesis; NAD(+) from deamido-NAD(+) (L-Gln route): step 1/1.</text>
</comment>
<dbReference type="InterPro" id="IPR003694">
    <property type="entry name" value="NAD_synthase"/>
</dbReference>
<comment type="similarity">
    <text evidence="9">Belongs to the NAD synthetase family.</text>
</comment>
<dbReference type="UniPathway" id="UPA00253">
    <property type="reaction ID" value="UER00334"/>
</dbReference>
<keyword evidence="3 7" id="KW-0436">Ligase</keyword>
<dbReference type="HAMAP" id="MF_02090">
    <property type="entry name" value="NadE_glutamine_dep"/>
    <property type="match status" value="1"/>
</dbReference>
<feature type="binding site" evidence="7">
    <location>
        <position position="382"/>
    </location>
    <ligand>
        <name>deamido-NAD(+)</name>
        <dbReference type="ChEBI" id="CHEBI:58437"/>
        <note>ligand shared between two neighboring subunits</note>
    </ligand>
</feature>
<accession>A0A2V3ZS93</accession>
<protein>
    <recommendedName>
        <fullName evidence="7 8">Glutamine-dependent NAD(+) synthetase</fullName>
        <ecNumber evidence="7 8">6.3.5.1</ecNumber>
    </recommendedName>
    <alternativeName>
        <fullName evidence="7 8">NAD(+) synthase [glutamine-hydrolyzing]</fullName>
    </alternativeName>
</protein>
<evidence type="ECO:0000313" key="11">
    <source>
        <dbReference type="EMBL" id="PXX96166.1"/>
    </source>
</evidence>
<dbReference type="InterPro" id="IPR036526">
    <property type="entry name" value="C-N_Hydrolase_sf"/>
</dbReference>
<evidence type="ECO:0000256" key="7">
    <source>
        <dbReference type="HAMAP-Rule" id="MF_02090"/>
    </source>
</evidence>
<dbReference type="GO" id="GO:0004359">
    <property type="term" value="F:glutaminase activity"/>
    <property type="evidence" value="ECO:0007669"/>
    <property type="project" value="InterPro"/>
</dbReference>
<feature type="binding site" evidence="7">
    <location>
        <position position="521"/>
    </location>
    <ligand>
        <name>deamido-NAD(+)</name>
        <dbReference type="ChEBI" id="CHEBI:58437"/>
        <note>ligand shared between two neighboring subunits</note>
    </ligand>
</feature>
<comment type="catalytic activity">
    <reaction evidence="7 8">
        <text>deamido-NAD(+) + L-glutamine + ATP + H2O = L-glutamate + AMP + diphosphate + NAD(+) + H(+)</text>
        <dbReference type="Rhea" id="RHEA:24384"/>
        <dbReference type="ChEBI" id="CHEBI:15377"/>
        <dbReference type="ChEBI" id="CHEBI:15378"/>
        <dbReference type="ChEBI" id="CHEBI:29985"/>
        <dbReference type="ChEBI" id="CHEBI:30616"/>
        <dbReference type="ChEBI" id="CHEBI:33019"/>
        <dbReference type="ChEBI" id="CHEBI:57540"/>
        <dbReference type="ChEBI" id="CHEBI:58359"/>
        <dbReference type="ChEBI" id="CHEBI:58437"/>
        <dbReference type="ChEBI" id="CHEBI:456215"/>
        <dbReference type="EC" id="6.3.5.1"/>
    </reaction>
</comment>
<feature type="active site" description="Nucleophile; for glutaminase activity" evidence="7">
    <location>
        <position position="148"/>
    </location>
</feature>
<dbReference type="GO" id="GO:0009435">
    <property type="term" value="P:NAD+ biosynthetic process"/>
    <property type="evidence" value="ECO:0007669"/>
    <property type="project" value="UniProtKB-UniRule"/>
</dbReference>
<feature type="active site" description="For glutaminase activity" evidence="7">
    <location>
        <position position="112"/>
    </location>
</feature>
<dbReference type="CDD" id="cd00553">
    <property type="entry name" value="NAD_synthase"/>
    <property type="match status" value="1"/>
</dbReference>
<dbReference type="AlphaFoldDB" id="A0A2V3ZS93"/>
<dbReference type="NCBIfam" id="TIGR00552">
    <property type="entry name" value="nadE"/>
    <property type="match status" value="1"/>
</dbReference>
<dbReference type="GO" id="GO:0005737">
    <property type="term" value="C:cytoplasm"/>
    <property type="evidence" value="ECO:0007669"/>
    <property type="project" value="InterPro"/>
</dbReference>
<evidence type="ECO:0000256" key="2">
    <source>
        <dbReference type="ARBA" id="ARBA00007145"/>
    </source>
</evidence>